<dbReference type="Proteomes" id="UP000236584">
    <property type="component" value="Chromosome"/>
</dbReference>
<keyword evidence="1" id="KW-0472">Membrane</keyword>
<keyword evidence="1" id="KW-0812">Transmembrane</keyword>
<keyword evidence="3" id="KW-1185">Reference proteome</keyword>
<feature type="transmembrane region" description="Helical" evidence="1">
    <location>
        <begin position="56"/>
        <end position="76"/>
    </location>
</feature>
<dbReference type="AlphaFoldDB" id="A0A2I8VNH0"/>
<protein>
    <submittedName>
        <fullName evidence="2">Uncharacterized protein</fullName>
    </submittedName>
</protein>
<dbReference type="OrthoDB" id="307800at2157"/>
<evidence type="ECO:0000313" key="3">
    <source>
        <dbReference type="Proteomes" id="UP000236584"/>
    </source>
</evidence>
<evidence type="ECO:0000256" key="1">
    <source>
        <dbReference type="SAM" id="Phobius"/>
    </source>
</evidence>
<dbReference type="GeneID" id="35594237"/>
<reference evidence="2 3" key="1">
    <citation type="submission" date="2018-01" db="EMBL/GenBank/DDBJ databases">
        <title>Complete genome sequence of Salinigranum rubrum GX10T, an extremely halophilic archaeon isolated from a marine solar saltern.</title>
        <authorList>
            <person name="Han S."/>
        </authorList>
    </citation>
    <scope>NUCLEOTIDE SEQUENCE [LARGE SCALE GENOMIC DNA]</scope>
    <source>
        <strain evidence="2 3">GX10</strain>
    </source>
</reference>
<proteinExistence type="predicted"/>
<dbReference type="KEGG" id="srub:C2R22_19055"/>
<keyword evidence="1" id="KW-1133">Transmembrane helix</keyword>
<gene>
    <name evidence="2" type="ORF">C2R22_19055</name>
</gene>
<name>A0A2I8VNH0_9EURY</name>
<organism evidence="2 3">
    <name type="scientific">Salinigranum rubrum</name>
    <dbReference type="NCBI Taxonomy" id="755307"/>
    <lineage>
        <taxon>Archaea</taxon>
        <taxon>Methanobacteriati</taxon>
        <taxon>Methanobacteriota</taxon>
        <taxon>Stenosarchaea group</taxon>
        <taxon>Halobacteria</taxon>
        <taxon>Halobacteriales</taxon>
        <taxon>Haloferacaceae</taxon>
        <taxon>Salinigranum</taxon>
    </lineage>
</organism>
<sequence>MDLRTLLAAVLGVGLGLVLVAAPESVIRVHTAGRLPSDRGGEYGDDAGVSLPTRRLVQALGGTMLGFGLYFGWVALG</sequence>
<dbReference type="EMBL" id="CP026309">
    <property type="protein sequence ID" value="AUV83482.1"/>
    <property type="molecule type" value="Genomic_DNA"/>
</dbReference>
<evidence type="ECO:0000313" key="2">
    <source>
        <dbReference type="EMBL" id="AUV83482.1"/>
    </source>
</evidence>
<accession>A0A2I8VNH0</accession>
<dbReference type="RefSeq" id="WP_103427171.1">
    <property type="nucleotide sequence ID" value="NZ_CP026309.1"/>
</dbReference>